<feature type="transmembrane region" description="Helical" evidence="1">
    <location>
        <begin position="137"/>
        <end position="155"/>
    </location>
</feature>
<feature type="transmembrane region" description="Helical" evidence="1">
    <location>
        <begin position="205"/>
        <end position="224"/>
    </location>
</feature>
<keyword evidence="1" id="KW-0472">Membrane</keyword>
<feature type="transmembrane region" description="Helical" evidence="1">
    <location>
        <begin position="42"/>
        <end position="62"/>
    </location>
</feature>
<evidence type="ECO:0000313" key="3">
    <source>
        <dbReference type="Proteomes" id="UP000823900"/>
    </source>
</evidence>
<feature type="transmembrane region" description="Helical" evidence="1">
    <location>
        <begin position="412"/>
        <end position="432"/>
    </location>
</feature>
<proteinExistence type="predicted"/>
<feature type="transmembrane region" description="Helical" evidence="1">
    <location>
        <begin position="300"/>
        <end position="322"/>
    </location>
</feature>
<feature type="transmembrane region" description="Helical" evidence="1">
    <location>
        <begin position="99"/>
        <end position="125"/>
    </location>
</feature>
<accession>A0A9D2KMQ9</accession>
<feature type="transmembrane region" description="Helical" evidence="1">
    <location>
        <begin position="386"/>
        <end position="405"/>
    </location>
</feature>
<dbReference type="AlphaFoldDB" id="A0A9D2KMQ9"/>
<dbReference type="Proteomes" id="UP000823900">
    <property type="component" value="Unassembled WGS sequence"/>
</dbReference>
<keyword evidence="1" id="KW-1133">Transmembrane helix</keyword>
<protein>
    <submittedName>
        <fullName evidence="2">DUF1576 domain-containing protein</fullName>
    </submittedName>
</protein>
<gene>
    <name evidence="2" type="ORF">IAA07_04480</name>
</gene>
<feature type="transmembrane region" description="Helical" evidence="1">
    <location>
        <begin position="251"/>
        <end position="271"/>
    </location>
</feature>
<feature type="transmembrane region" description="Helical" evidence="1">
    <location>
        <begin position="69"/>
        <end position="87"/>
    </location>
</feature>
<feature type="transmembrane region" description="Helical" evidence="1">
    <location>
        <begin position="328"/>
        <end position="345"/>
    </location>
</feature>
<feature type="transmembrane region" description="Helical" evidence="1">
    <location>
        <begin position="12"/>
        <end position="36"/>
    </location>
</feature>
<evidence type="ECO:0000256" key="1">
    <source>
        <dbReference type="SAM" id="Phobius"/>
    </source>
</evidence>
<evidence type="ECO:0000313" key="2">
    <source>
        <dbReference type="EMBL" id="HJA70823.1"/>
    </source>
</evidence>
<dbReference type="Pfam" id="PF07613">
    <property type="entry name" value="DUF1576"/>
    <property type="match status" value="2"/>
</dbReference>
<feature type="transmembrane region" description="Helical" evidence="1">
    <location>
        <begin position="175"/>
        <end position="193"/>
    </location>
</feature>
<organism evidence="2 3">
    <name type="scientific">Candidatus Lachnoclostridium stercoravium</name>
    <dbReference type="NCBI Taxonomy" id="2838633"/>
    <lineage>
        <taxon>Bacteria</taxon>
        <taxon>Bacillati</taxon>
        <taxon>Bacillota</taxon>
        <taxon>Clostridia</taxon>
        <taxon>Lachnospirales</taxon>
        <taxon>Lachnospiraceae</taxon>
    </lineage>
</organism>
<name>A0A9D2KMQ9_9FIRM</name>
<sequence>MKIRFSFSTNSQIINWIAFGFSAFLLISSVIAAFYTGEIDSILYNWGVIMISPCPLVTDYLAVGGLASAMLNAGACGMACFIFMIILKGDSHPNTLAGFFLVIAHAFYGLNFLNMWPCFLAPFIYLHKKKLKFKDNLHICMYATAFSPFISEFLFRYTQRNSFVFGHVNLTQSGVAMAIAFSVMLGYVIPAILPGARSWHKGYNLYNGGLAFGLFGFFVYNLMYKTTGTIPPGSLTVGNAIYASFGHSYRLYGNLFFTVLFLLCILAGYLLNGKSFKGFSALIKDTGYSSNFAAKYGMPICLINTGFHGFIFLIYVNIAIFFAPEAGFTGPTIGVVLAALTFTCIGQHPANVWPILVGYQFLYFTSMFLCYVNGRELSWAISPQSYINGAAFATGLCPIVGRYGLRAGFAAGFMCASMCTVTSALHGGFVLYNGGFTAGITAMLLLPILEHYMPVAREEMKHQSMNVEDMITLVENSVEPNAPHTWR</sequence>
<dbReference type="EMBL" id="DWZA01000040">
    <property type="protein sequence ID" value="HJA70823.1"/>
    <property type="molecule type" value="Genomic_DNA"/>
</dbReference>
<comment type="caution">
    <text evidence="2">The sequence shown here is derived from an EMBL/GenBank/DDBJ whole genome shotgun (WGS) entry which is preliminary data.</text>
</comment>
<keyword evidence="1" id="KW-0812">Transmembrane</keyword>
<dbReference type="InterPro" id="IPR011470">
    <property type="entry name" value="DUF1576"/>
</dbReference>
<reference evidence="2" key="1">
    <citation type="journal article" date="2021" name="PeerJ">
        <title>Extensive microbial diversity within the chicken gut microbiome revealed by metagenomics and culture.</title>
        <authorList>
            <person name="Gilroy R."/>
            <person name="Ravi A."/>
            <person name="Getino M."/>
            <person name="Pursley I."/>
            <person name="Horton D.L."/>
            <person name="Alikhan N.F."/>
            <person name="Baker D."/>
            <person name="Gharbi K."/>
            <person name="Hall N."/>
            <person name="Watson M."/>
            <person name="Adriaenssens E.M."/>
            <person name="Foster-Nyarko E."/>
            <person name="Jarju S."/>
            <person name="Secka A."/>
            <person name="Antonio M."/>
            <person name="Oren A."/>
            <person name="Chaudhuri R.R."/>
            <person name="La Ragione R."/>
            <person name="Hildebrand F."/>
            <person name="Pallen M.J."/>
        </authorList>
    </citation>
    <scope>NUCLEOTIDE SEQUENCE</scope>
    <source>
        <strain evidence="2">CHK178-16964</strain>
    </source>
</reference>
<reference evidence="2" key="2">
    <citation type="submission" date="2021-04" db="EMBL/GenBank/DDBJ databases">
        <authorList>
            <person name="Gilroy R."/>
        </authorList>
    </citation>
    <scope>NUCLEOTIDE SEQUENCE</scope>
    <source>
        <strain evidence="2">CHK178-16964</strain>
    </source>
</reference>
<feature type="transmembrane region" description="Helical" evidence="1">
    <location>
        <begin position="438"/>
        <end position="455"/>
    </location>
</feature>
<feature type="transmembrane region" description="Helical" evidence="1">
    <location>
        <begin position="352"/>
        <end position="374"/>
    </location>
</feature>